<dbReference type="AlphaFoldDB" id="A0A2V3W4H2"/>
<proteinExistence type="inferred from homology"/>
<dbReference type="SUPFAM" id="SSF81665">
    <property type="entry name" value="Calcium ATPase, transmembrane domain M"/>
    <property type="match status" value="1"/>
</dbReference>
<keyword evidence="10" id="KW-0460">Magnesium</keyword>
<feature type="domain" description="P-type ATPase A" evidence="16">
    <location>
        <begin position="139"/>
        <end position="238"/>
    </location>
</feature>
<dbReference type="Gene3D" id="2.70.150.10">
    <property type="entry name" value="Calcium-transporting ATPase, cytoplasmic transduction domain A"/>
    <property type="match status" value="1"/>
</dbReference>
<keyword evidence="12 15" id="KW-1133">Transmembrane helix</keyword>
<dbReference type="PANTHER" id="PTHR43079">
    <property type="entry name" value="PROBABLE CADMIUM/ZINC-TRANSPORTING ATPASE HMA1"/>
    <property type="match status" value="1"/>
</dbReference>
<dbReference type="Pfam" id="PF00702">
    <property type="entry name" value="Hydrolase"/>
    <property type="match status" value="1"/>
</dbReference>
<dbReference type="InterPro" id="IPR044492">
    <property type="entry name" value="P_typ_ATPase_HD_dom"/>
</dbReference>
<dbReference type="InterPro" id="IPR027256">
    <property type="entry name" value="P-typ_ATPase_IB"/>
</dbReference>
<evidence type="ECO:0000256" key="4">
    <source>
        <dbReference type="ARBA" id="ARBA00022475"/>
    </source>
</evidence>
<dbReference type="GO" id="GO:0019829">
    <property type="term" value="F:ATPase-coupled monoatomic cation transmembrane transporter activity"/>
    <property type="evidence" value="ECO:0007669"/>
    <property type="project" value="InterPro"/>
</dbReference>
<dbReference type="EMBL" id="QJJR01000011">
    <property type="protein sequence ID" value="PXW89002.1"/>
    <property type="molecule type" value="Genomic_DNA"/>
</dbReference>
<feature type="transmembrane region" description="Helical" evidence="15">
    <location>
        <begin position="258"/>
        <end position="280"/>
    </location>
</feature>
<keyword evidence="4 15" id="KW-1003">Cell membrane</keyword>
<evidence type="ECO:0000259" key="16">
    <source>
        <dbReference type="Pfam" id="PF00122"/>
    </source>
</evidence>
<dbReference type="InterPro" id="IPR023214">
    <property type="entry name" value="HAD_sf"/>
</dbReference>
<dbReference type="InterPro" id="IPR059000">
    <property type="entry name" value="ATPase_P-type_domA"/>
</dbReference>
<keyword evidence="18" id="KW-1185">Reference proteome</keyword>
<evidence type="ECO:0000313" key="18">
    <source>
        <dbReference type="Proteomes" id="UP000247922"/>
    </source>
</evidence>
<dbReference type="InterPro" id="IPR036412">
    <property type="entry name" value="HAD-like_sf"/>
</dbReference>
<dbReference type="SFLD" id="SFLDG00002">
    <property type="entry name" value="C1.7:_P-type_atpase_like"/>
    <property type="match status" value="1"/>
</dbReference>
<feature type="transmembrane region" description="Helical" evidence="15">
    <location>
        <begin position="286"/>
        <end position="310"/>
    </location>
</feature>
<feature type="transmembrane region" description="Helical" evidence="15">
    <location>
        <begin position="85"/>
        <end position="104"/>
    </location>
</feature>
<feature type="transmembrane region" description="Helical" evidence="15">
    <location>
        <begin position="30"/>
        <end position="48"/>
    </location>
</feature>
<dbReference type="Gene3D" id="3.40.1110.10">
    <property type="entry name" value="Calcium-transporting ATPase, cytoplasmic domain N"/>
    <property type="match status" value="1"/>
</dbReference>
<feature type="transmembrane region" description="Helical" evidence="15">
    <location>
        <begin position="599"/>
        <end position="618"/>
    </location>
</feature>
<keyword evidence="5" id="KW-0597">Phosphoprotein</keyword>
<dbReference type="GO" id="GO:0046872">
    <property type="term" value="F:metal ion binding"/>
    <property type="evidence" value="ECO:0007669"/>
    <property type="project" value="UniProtKB-KW"/>
</dbReference>
<keyword evidence="9 15" id="KW-0067">ATP-binding</keyword>
<dbReference type="NCBIfam" id="TIGR01494">
    <property type="entry name" value="ATPase_P-type"/>
    <property type="match status" value="1"/>
</dbReference>
<evidence type="ECO:0000256" key="15">
    <source>
        <dbReference type="RuleBase" id="RU362081"/>
    </source>
</evidence>
<evidence type="ECO:0000256" key="9">
    <source>
        <dbReference type="ARBA" id="ARBA00022840"/>
    </source>
</evidence>
<name>A0A2V3W4H2_9BACI</name>
<dbReference type="GO" id="GO:0005524">
    <property type="term" value="F:ATP binding"/>
    <property type="evidence" value="ECO:0007669"/>
    <property type="project" value="UniProtKB-UniRule"/>
</dbReference>
<dbReference type="PROSITE" id="PS00154">
    <property type="entry name" value="ATPASE_E1_E2"/>
    <property type="match status" value="1"/>
</dbReference>
<dbReference type="PANTHER" id="PTHR43079:SF1">
    <property type="entry name" value="CADMIUM_ZINC-TRANSPORTING ATPASE HMA1, CHLOROPLASTIC-RELATED"/>
    <property type="match status" value="1"/>
</dbReference>
<comment type="subcellular location">
    <subcellularLocation>
        <location evidence="1">Cell membrane</location>
        <topology evidence="1">Multi-pass membrane protein</topology>
    </subcellularLocation>
</comment>
<dbReference type="FunFam" id="2.70.150.10:FF:000002">
    <property type="entry name" value="Copper-transporting ATPase 1, putative"/>
    <property type="match status" value="1"/>
</dbReference>
<dbReference type="Gene3D" id="3.40.50.1000">
    <property type="entry name" value="HAD superfamily/HAD-like"/>
    <property type="match status" value="1"/>
</dbReference>
<dbReference type="InterPro" id="IPR001757">
    <property type="entry name" value="P_typ_ATPase"/>
</dbReference>
<keyword evidence="11" id="KW-1278">Translocase</keyword>
<sequence length="643" mass="70309">MQETIKTNTNKNNSHSQLDHPLAVLFKKHIELICAIISGSLILVAWGLKSELPSTVYISLNIFAFLIGGYAKAKEGITETLKDRTLNVELLMILAAIGSAIIGYWAEGAILIFIFSLSGALETYTMQKSERDLSQLMHLQPDTALRIKDGKEETVTVDQLEIGDYIFIKSGERIAADGTIVKGKTSIDESALTGESIPVEKSIDDDVYTGTMNAGGSLTVKVTTDSSQSFVQKILELVRTAQNEKSPAQQFIEKFENIYVYAVLIFTAIMMVAPPFVVGWSWNETFYRAMILLVVASPCALVASITPATLSSLSNAARKGMLIKSGMHLENLESATAVAFDKTGTLTVGHPEVTDMILSDNQDEKEVLARIVAIEKGSTHPLAEAMIRYAKQTIDTRLIDAVEEMSEITGKGVEATIAGDTWAIGNEKLFEESHQEPWYQSQANNLKEEAKTLVYLTRANEVVAIIALKDEIRQDTIDAIKRFKALGLHPVMLTGDNEKTAEAIAKEVNIDEYVASCMPEDKVTALKKLKEKYKTVIMVGDGINDAPALATANIGVAMGAGTDVALETADIVLIKNKLEKMLDLISLSKRMNRIVKQNIFFSVSVIILLIISNLFQLINLPLGVIGHEGSTILVILNGLRLLK</sequence>
<dbReference type="PRINTS" id="PR00941">
    <property type="entry name" value="CDATPASE"/>
</dbReference>
<dbReference type="InterPro" id="IPR023299">
    <property type="entry name" value="ATPase_P-typ_cyto_dom_N"/>
</dbReference>
<keyword evidence="7 15" id="KW-0479">Metal-binding</keyword>
<dbReference type="Proteomes" id="UP000247922">
    <property type="component" value="Unassembled WGS sequence"/>
</dbReference>
<keyword evidence="13" id="KW-0406">Ion transport</keyword>
<keyword evidence="14 15" id="KW-0472">Membrane</keyword>
<dbReference type="InterPro" id="IPR051949">
    <property type="entry name" value="Cation_Transport_ATPase"/>
</dbReference>
<dbReference type="SFLD" id="SFLDS00003">
    <property type="entry name" value="Haloacid_Dehalogenase"/>
    <property type="match status" value="1"/>
</dbReference>
<evidence type="ECO:0000256" key="10">
    <source>
        <dbReference type="ARBA" id="ARBA00022842"/>
    </source>
</evidence>
<evidence type="ECO:0000256" key="14">
    <source>
        <dbReference type="ARBA" id="ARBA00023136"/>
    </source>
</evidence>
<gene>
    <name evidence="17" type="ORF">DES38_11148</name>
</gene>
<comment type="caution">
    <text evidence="17">The sequence shown here is derived from an EMBL/GenBank/DDBJ whole genome shotgun (WGS) entry which is preliminary data.</text>
</comment>
<dbReference type="Pfam" id="PF00122">
    <property type="entry name" value="E1-E2_ATPase"/>
    <property type="match status" value="1"/>
</dbReference>
<accession>A0A2V3W4H2</accession>
<organism evidence="17 18">
    <name type="scientific">Streptohalobacillus salinus</name>
    <dbReference type="NCBI Taxonomy" id="621096"/>
    <lineage>
        <taxon>Bacteria</taxon>
        <taxon>Bacillati</taxon>
        <taxon>Bacillota</taxon>
        <taxon>Bacilli</taxon>
        <taxon>Bacillales</taxon>
        <taxon>Bacillaceae</taxon>
        <taxon>Streptohalobacillus</taxon>
    </lineage>
</organism>
<keyword evidence="6 15" id="KW-0812">Transmembrane</keyword>
<evidence type="ECO:0000256" key="8">
    <source>
        <dbReference type="ARBA" id="ARBA00022741"/>
    </source>
</evidence>
<evidence type="ECO:0000256" key="6">
    <source>
        <dbReference type="ARBA" id="ARBA00022692"/>
    </source>
</evidence>
<keyword evidence="3" id="KW-0813">Transport</keyword>
<comment type="similarity">
    <text evidence="2 15">Belongs to the cation transport ATPase (P-type) (TC 3.A.3) family. Type IB subfamily.</text>
</comment>
<evidence type="ECO:0000256" key="7">
    <source>
        <dbReference type="ARBA" id="ARBA00022723"/>
    </source>
</evidence>
<evidence type="ECO:0000256" key="1">
    <source>
        <dbReference type="ARBA" id="ARBA00004651"/>
    </source>
</evidence>
<evidence type="ECO:0000256" key="3">
    <source>
        <dbReference type="ARBA" id="ARBA00022448"/>
    </source>
</evidence>
<dbReference type="PRINTS" id="PR00119">
    <property type="entry name" value="CATATPASE"/>
</dbReference>
<dbReference type="FunFam" id="3.40.50.1000:FF:000020">
    <property type="entry name" value="Probable cation-transporting P-type ATPase"/>
    <property type="match status" value="1"/>
</dbReference>
<dbReference type="InterPro" id="IPR008250">
    <property type="entry name" value="ATPase_P-typ_transduc_dom_A_sf"/>
</dbReference>
<evidence type="ECO:0000256" key="11">
    <source>
        <dbReference type="ARBA" id="ARBA00022967"/>
    </source>
</evidence>
<dbReference type="SFLD" id="SFLDF00027">
    <property type="entry name" value="p-type_atpase"/>
    <property type="match status" value="1"/>
</dbReference>
<keyword evidence="8 15" id="KW-0547">Nucleotide-binding</keyword>
<dbReference type="InterPro" id="IPR018303">
    <property type="entry name" value="ATPase_P-typ_P_site"/>
</dbReference>
<evidence type="ECO:0000256" key="12">
    <source>
        <dbReference type="ARBA" id="ARBA00022989"/>
    </source>
</evidence>
<evidence type="ECO:0000256" key="5">
    <source>
        <dbReference type="ARBA" id="ARBA00022553"/>
    </source>
</evidence>
<dbReference type="SUPFAM" id="SSF81653">
    <property type="entry name" value="Calcium ATPase, transduction domain A"/>
    <property type="match status" value="1"/>
</dbReference>
<feature type="transmembrane region" description="Helical" evidence="15">
    <location>
        <begin position="54"/>
        <end position="73"/>
    </location>
</feature>
<protein>
    <submittedName>
        <fullName evidence="17">Cd2+/Zn2+-exporting ATPase</fullName>
    </submittedName>
</protein>
<dbReference type="InterPro" id="IPR023298">
    <property type="entry name" value="ATPase_P-typ_TM_dom_sf"/>
</dbReference>
<dbReference type="SUPFAM" id="SSF56784">
    <property type="entry name" value="HAD-like"/>
    <property type="match status" value="1"/>
</dbReference>
<dbReference type="GO" id="GO:0016887">
    <property type="term" value="F:ATP hydrolysis activity"/>
    <property type="evidence" value="ECO:0007669"/>
    <property type="project" value="InterPro"/>
</dbReference>
<dbReference type="NCBIfam" id="TIGR01525">
    <property type="entry name" value="ATPase-IB_hvy"/>
    <property type="match status" value="1"/>
</dbReference>
<dbReference type="OrthoDB" id="9813266at2"/>
<dbReference type="PROSITE" id="PS01229">
    <property type="entry name" value="COF_2"/>
    <property type="match status" value="1"/>
</dbReference>
<dbReference type="RefSeq" id="WP_110251829.1">
    <property type="nucleotide sequence ID" value="NZ_QJJR01000011.1"/>
</dbReference>
<evidence type="ECO:0000313" key="17">
    <source>
        <dbReference type="EMBL" id="PXW89002.1"/>
    </source>
</evidence>
<reference evidence="17 18" key="1">
    <citation type="submission" date="2018-05" db="EMBL/GenBank/DDBJ databases">
        <title>Genomic Encyclopedia of Type Strains, Phase IV (KMG-IV): sequencing the most valuable type-strain genomes for metagenomic binning, comparative biology and taxonomic classification.</title>
        <authorList>
            <person name="Goeker M."/>
        </authorList>
    </citation>
    <scope>NUCLEOTIDE SEQUENCE [LARGE SCALE GENOMIC DNA]</scope>
    <source>
        <strain evidence="17 18">DSM 22440</strain>
    </source>
</reference>
<evidence type="ECO:0000256" key="13">
    <source>
        <dbReference type="ARBA" id="ARBA00023065"/>
    </source>
</evidence>
<dbReference type="CDD" id="cd07551">
    <property type="entry name" value="P-type_ATPase_HM_ZosA_PfeT-like"/>
    <property type="match status" value="1"/>
</dbReference>
<dbReference type="GO" id="GO:0005886">
    <property type="term" value="C:plasma membrane"/>
    <property type="evidence" value="ECO:0007669"/>
    <property type="project" value="UniProtKB-SubCell"/>
</dbReference>
<evidence type="ECO:0000256" key="2">
    <source>
        <dbReference type="ARBA" id="ARBA00006024"/>
    </source>
</evidence>